<dbReference type="HOGENOM" id="CLU_043781_0_0_11"/>
<accession>I0GXK4</accession>
<dbReference type="KEGG" id="ams:AMIS_2710"/>
<evidence type="ECO:0000313" key="2">
    <source>
        <dbReference type="Proteomes" id="UP000007882"/>
    </source>
</evidence>
<dbReference type="eggNOG" id="ENOG502ZAVF">
    <property type="taxonomic scope" value="Bacteria"/>
</dbReference>
<dbReference type="EMBL" id="AP012319">
    <property type="protein sequence ID" value="BAL85491.1"/>
    <property type="molecule type" value="Genomic_DNA"/>
</dbReference>
<dbReference type="RefSeq" id="WP_014440391.1">
    <property type="nucleotide sequence ID" value="NC_017093.1"/>
</dbReference>
<gene>
    <name evidence="1" type="ordered locus">AMIS_2710</name>
</gene>
<dbReference type="OrthoDB" id="3848202at2"/>
<keyword evidence="2" id="KW-1185">Reference proteome</keyword>
<dbReference type="AlphaFoldDB" id="I0GXK4"/>
<protein>
    <submittedName>
        <fullName evidence="1">Uncharacterized protein</fullName>
    </submittedName>
</protein>
<evidence type="ECO:0000313" key="1">
    <source>
        <dbReference type="EMBL" id="BAL85491.1"/>
    </source>
</evidence>
<reference evidence="1 2" key="1">
    <citation type="submission" date="2012-02" db="EMBL/GenBank/DDBJ databases">
        <title>Complete genome sequence of Actinoplanes missouriensis 431 (= NBRC 102363).</title>
        <authorList>
            <person name="Ohnishi Y."/>
            <person name="Ishikawa J."/>
            <person name="Sekine M."/>
            <person name="Hosoyama A."/>
            <person name="Harada T."/>
            <person name="Narita H."/>
            <person name="Hata T."/>
            <person name="Konno Y."/>
            <person name="Tutikane K."/>
            <person name="Fujita N."/>
            <person name="Horinouchi S."/>
            <person name="Hayakawa M."/>
        </authorList>
    </citation>
    <scope>NUCLEOTIDE SEQUENCE [LARGE SCALE GENOMIC DNA]</scope>
    <source>
        <strain evidence="2">ATCC 14538 / DSM 43046 / CBS 188.64 / JCM 3121 / NBRC 102363 / NCIMB 12654 / NRRL B-3342 / UNCC 431</strain>
    </source>
</reference>
<organism evidence="1 2">
    <name type="scientific">Actinoplanes missouriensis (strain ATCC 14538 / DSM 43046 / CBS 188.64 / JCM 3121 / NBRC 102363 / NCIMB 12654 / NRRL B-3342 / UNCC 431)</name>
    <dbReference type="NCBI Taxonomy" id="512565"/>
    <lineage>
        <taxon>Bacteria</taxon>
        <taxon>Bacillati</taxon>
        <taxon>Actinomycetota</taxon>
        <taxon>Actinomycetes</taxon>
        <taxon>Micromonosporales</taxon>
        <taxon>Micromonosporaceae</taxon>
        <taxon>Actinoplanes</taxon>
    </lineage>
</organism>
<dbReference type="Proteomes" id="UP000007882">
    <property type="component" value="Chromosome"/>
</dbReference>
<proteinExistence type="predicted"/>
<name>I0GXK4_ACTM4</name>
<dbReference type="STRING" id="512565.AMIS_2710"/>
<sequence>MTALRTRKPTGRVPWPLILIEGGEKAGKSWACAQFSTSPRIGQMYWIDLGEGAADEYGAIPGADYDIIEPTGEKWTWAEIQAAVDAVKAEAQRTLAAGKPPVVLVIDSMTAEWDMLKDWASDKARQRHNAKARKYGKPQLAADEEPKISMDLWNEAGGRHRKLMTTLMTFPGIVLLTARGKDVAALDDKGAPIANTKEYKVEGHKTLGFDVSCWIRLDRSKPGTIVGLRSVHLGVRPGYDDPLPLARDWSVEGVVFDMLRCDPAQAHTRDLAELQAAEPELVDQLLEQIRSVATREQYGAAVEACKAATGLTDDEFETLKNALAKRRAELVAAAEPKNPGNDAARRRMMALFGQAEITDRDERLAYVGNVVGHDVGSTNELTDAEVREVCDRLERWIAQQTPPTETELAGAGAR</sequence>
<dbReference type="PATRIC" id="fig|512565.3.peg.271"/>